<dbReference type="Pfam" id="PF03372">
    <property type="entry name" value="Exo_endo_phos"/>
    <property type="match status" value="1"/>
</dbReference>
<dbReference type="Gene3D" id="3.60.10.10">
    <property type="entry name" value="Endonuclease/exonuclease/phosphatase"/>
    <property type="match status" value="1"/>
</dbReference>
<gene>
    <name evidence="2" type="ORF">ACFQ2S_18065</name>
</gene>
<dbReference type="InterPro" id="IPR036691">
    <property type="entry name" value="Endo/exonu/phosph_ase_sf"/>
</dbReference>
<dbReference type="InterPro" id="IPR005135">
    <property type="entry name" value="Endo/exonuclease/phosphatase"/>
</dbReference>
<feature type="domain" description="Endonuclease/exonuclease/phosphatase" evidence="1">
    <location>
        <begin position="4"/>
        <end position="272"/>
    </location>
</feature>
<comment type="caution">
    <text evidence="2">The sequence shown here is derived from an EMBL/GenBank/DDBJ whole genome shotgun (WGS) entry which is preliminary data.</text>
</comment>
<reference evidence="3" key="1">
    <citation type="journal article" date="2019" name="Int. J. Syst. Evol. Microbiol.">
        <title>The Global Catalogue of Microorganisms (GCM) 10K type strain sequencing project: providing services to taxonomists for standard genome sequencing and annotation.</title>
        <authorList>
            <consortium name="The Broad Institute Genomics Platform"/>
            <consortium name="The Broad Institute Genome Sequencing Center for Infectious Disease"/>
            <person name="Wu L."/>
            <person name="Ma J."/>
        </authorList>
    </citation>
    <scope>NUCLEOTIDE SEQUENCE [LARGE SCALE GENOMIC DNA]</scope>
    <source>
        <strain evidence="3">CCUG 60524</strain>
    </source>
</reference>
<keyword evidence="2" id="KW-0255">Endonuclease</keyword>
<name>A0ABW3IV96_9RHOB</name>
<keyword evidence="3" id="KW-1185">Reference proteome</keyword>
<accession>A0ABW3IV96</accession>
<dbReference type="RefSeq" id="WP_386076610.1">
    <property type="nucleotide sequence ID" value="NZ_JBHTJT010000043.1"/>
</dbReference>
<dbReference type="Proteomes" id="UP001597108">
    <property type="component" value="Unassembled WGS sequence"/>
</dbReference>
<sequence>MRIATFNVQNLRLRQLAGGQAALDGARDGDVPTDTDEEAPTFDKADRRLTAAVLHDMNADVVALQEVHDQETLDYFHERFLVRTGLRPYPHRICLPGNDGMGRNLALLSRLPPSALQSHADLRPADLGLAPLEGVAPDRPLFCRDCLMVDLPGITLYLCHFKAPYPDPDETRPARRLEALGVRRLIENRFARPESAMWMILGDLNEPDAQVPLAEKATAPLLDDFAIDLLERRPSGQRWSYHEPRRGTYSRPDALLASPALAAACPLAMPRLVREGMGREATAYRGPRLHGVGEHRPHASDHAAIMVDLEGIGD</sequence>
<protein>
    <submittedName>
        <fullName evidence="2">Endonuclease/exonuclease/phosphatase family protein</fullName>
    </submittedName>
</protein>
<proteinExistence type="predicted"/>
<organism evidence="2 3">
    <name type="scientific">Tropicimonas aquimaris</name>
    <dbReference type="NCBI Taxonomy" id="914152"/>
    <lineage>
        <taxon>Bacteria</taxon>
        <taxon>Pseudomonadati</taxon>
        <taxon>Pseudomonadota</taxon>
        <taxon>Alphaproteobacteria</taxon>
        <taxon>Rhodobacterales</taxon>
        <taxon>Roseobacteraceae</taxon>
        <taxon>Tropicimonas</taxon>
    </lineage>
</organism>
<evidence type="ECO:0000259" key="1">
    <source>
        <dbReference type="Pfam" id="PF03372"/>
    </source>
</evidence>
<keyword evidence="2" id="KW-0540">Nuclease</keyword>
<dbReference type="GO" id="GO:0004519">
    <property type="term" value="F:endonuclease activity"/>
    <property type="evidence" value="ECO:0007669"/>
    <property type="project" value="UniProtKB-KW"/>
</dbReference>
<evidence type="ECO:0000313" key="2">
    <source>
        <dbReference type="EMBL" id="MFD0981542.1"/>
    </source>
</evidence>
<dbReference type="EMBL" id="JBHTJT010000043">
    <property type="protein sequence ID" value="MFD0981542.1"/>
    <property type="molecule type" value="Genomic_DNA"/>
</dbReference>
<evidence type="ECO:0000313" key="3">
    <source>
        <dbReference type="Proteomes" id="UP001597108"/>
    </source>
</evidence>
<dbReference type="SUPFAM" id="SSF56219">
    <property type="entry name" value="DNase I-like"/>
    <property type="match status" value="1"/>
</dbReference>
<keyword evidence="2" id="KW-0378">Hydrolase</keyword>